<reference evidence="3" key="1">
    <citation type="journal article" date="2023" name="Mol. Phylogenet. Evol.">
        <title>Genome-scale phylogeny and comparative genomics of the fungal order Sordariales.</title>
        <authorList>
            <person name="Hensen N."/>
            <person name="Bonometti L."/>
            <person name="Westerberg I."/>
            <person name="Brannstrom I.O."/>
            <person name="Guillou S."/>
            <person name="Cros-Aarteil S."/>
            <person name="Calhoun S."/>
            <person name="Haridas S."/>
            <person name="Kuo A."/>
            <person name="Mondo S."/>
            <person name="Pangilinan J."/>
            <person name="Riley R."/>
            <person name="LaButti K."/>
            <person name="Andreopoulos B."/>
            <person name="Lipzen A."/>
            <person name="Chen C."/>
            <person name="Yan M."/>
            <person name="Daum C."/>
            <person name="Ng V."/>
            <person name="Clum A."/>
            <person name="Steindorff A."/>
            <person name="Ohm R.A."/>
            <person name="Martin F."/>
            <person name="Silar P."/>
            <person name="Natvig D.O."/>
            <person name="Lalanne C."/>
            <person name="Gautier V."/>
            <person name="Ament-Velasquez S.L."/>
            <person name="Kruys A."/>
            <person name="Hutchinson M.I."/>
            <person name="Powell A.J."/>
            <person name="Barry K."/>
            <person name="Miller A.N."/>
            <person name="Grigoriev I.V."/>
            <person name="Debuchy R."/>
            <person name="Gladieux P."/>
            <person name="Hiltunen Thoren M."/>
            <person name="Johannesson H."/>
        </authorList>
    </citation>
    <scope>NUCLEOTIDE SEQUENCE</scope>
    <source>
        <strain evidence="3">CBS 333.67</strain>
    </source>
</reference>
<protein>
    <recommendedName>
        <fullName evidence="5">Prp 4 CRoW domain-containing protein</fullName>
    </recommendedName>
</protein>
<sequence>MLVKSVAAFAALTFAASVAAEPRPYKPTLMKTSVRDLFGVVRRQDGSGYQPEQAMCGEGATCAEACGAGYTTCSSGDNQVHCFNPTAGEICCPNKSGNSCDAGYYCTSDKEGETWCCPEGLDLTACAAAYSVTGGLVSQTPAPTSTSTSSSSSSTVPPTTTSTSTSSSTTSTSSTIASNSTTSVLSTSSAPLTTAITITSSPSLLPSSSLAPPSLNTTSLSTVVSPKPTQSNIAEGAGSVVGPASALLFLVAGVAALL</sequence>
<feature type="signal peptide" evidence="2">
    <location>
        <begin position="1"/>
        <end position="20"/>
    </location>
</feature>
<accession>A0AAJ0GWL5</accession>
<keyword evidence="2" id="KW-0732">Signal</keyword>
<evidence type="ECO:0000313" key="3">
    <source>
        <dbReference type="EMBL" id="KAK3307496.1"/>
    </source>
</evidence>
<gene>
    <name evidence="3" type="ORF">B0T15DRAFT_180307</name>
</gene>
<organism evidence="3 4">
    <name type="scientific">Chaetomium strumarium</name>
    <dbReference type="NCBI Taxonomy" id="1170767"/>
    <lineage>
        <taxon>Eukaryota</taxon>
        <taxon>Fungi</taxon>
        <taxon>Dikarya</taxon>
        <taxon>Ascomycota</taxon>
        <taxon>Pezizomycotina</taxon>
        <taxon>Sordariomycetes</taxon>
        <taxon>Sordariomycetidae</taxon>
        <taxon>Sordariales</taxon>
        <taxon>Chaetomiaceae</taxon>
        <taxon>Chaetomium</taxon>
    </lineage>
</organism>
<feature type="region of interest" description="Disordered" evidence="1">
    <location>
        <begin position="138"/>
        <end position="176"/>
    </location>
</feature>
<evidence type="ECO:0008006" key="5">
    <source>
        <dbReference type="Google" id="ProtNLM"/>
    </source>
</evidence>
<keyword evidence="4" id="KW-1185">Reference proteome</keyword>
<proteinExistence type="predicted"/>
<dbReference type="AlphaFoldDB" id="A0AAJ0GWL5"/>
<feature type="chain" id="PRO_5042531560" description="Prp 4 CRoW domain-containing protein" evidence="2">
    <location>
        <begin position="21"/>
        <end position="258"/>
    </location>
</feature>
<evidence type="ECO:0000313" key="4">
    <source>
        <dbReference type="Proteomes" id="UP001273166"/>
    </source>
</evidence>
<evidence type="ECO:0000256" key="1">
    <source>
        <dbReference type="SAM" id="MobiDB-lite"/>
    </source>
</evidence>
<dbReference type="GeneID" id="87881127"/>
<name>A0AAJ0GWL5_9PEZI</name>
<evidence type="ECO:0000256" key="2">
    <source>
        <dbReference type="SAM" id="SignalP"/>
    </source>
</evidence>
<comment type="caution">
    <text evidence="3">The sequence shown here is derived from an EMBL/GenBank/DDBJ whole genome shotgun (WGS) entry which is preliminary data.</text>
</comment>
<dbReference type="Proteomes" id="UP001273166">
    <property type="component" value="Unassembled WGS sequence"/>
</dbReference>
<dbReference type="EMBL" id="JAUDZG010000003">
    <property type="protein sequence ID" value="KAK3307496.1"/>
    <property type="molecule type" value="Genomic_DNA"/>
</dbReference>
<dbReference type="RefSeq" id="XP_062723276.1">
    <property type="nucleotide sequence ID" value="XM_062862298.1"/>
</dbReference>
<reference evidence="3" key="2">
    <citation type="submission" date="2023-06" db="EMBL/GenBank/DDBJ databases">
        <authorList>
            <consortium name="Lawrence Berkeley National Laboratory"/>
            <person name="Mondo S.J."/>
            <person name="Hensen N."/>
            <person name="Bonometti L."/>
            <person name="Westerberg I."/>
            <person name="Brannstrom I.O."/>
            <person name="Guillou S."/>
            <person name="Cros-Aarteil S."/>
            <person name="Calhoun S."/>
            <person name="Haridas S."/>
            <person name="Kuo A."/>
            <person name="Pangilinan J."/>
            <person name="Riley R."/>
            <person name="Labutti K."/>
            <person name="Andreopoulos B."/>
            <person name="Lipzen A."/>
            <person name="Chen C."/>
            <person name="Yanf M."/>
            <person name="Daum C."/>
            <person name="Ng V."/>
            <person name="Clum A."/>
            <person name="Steindorff A."/>
            <person name="Ohm R."/>
            <person name="Martin F."/>
            <person name="Silar P."/>
            <person name="Natvig D."/>
            <person name="Lalanne C."/>
            <person name="Gautier V."/>
            <person name="Ament-Velasquez S.L."/>
            <person name="Kruys A."/>
            <person name="Hutchinson M.I."/>
            <person name="Powell A.J."/>
            <person name="Barry K."/>
            <person name="Miller A.N."/>
            <person name="Grigoriev I.V."/>
            <person name="Debuchy R."/>
            <person name="Gladieux P."/>
            <person name="Thoren M.H."/>
            <person name="Johannesson H."/>
        </authorList>
    </citation>
    <scope>NUCLEOTIDE SEQUENCE</scope>
    <source>
        <strain evidence="3">CBS 333.67</strain>
    </source>
</reference>